<dbReference type="EMBL" id="CAUYUJ010015215">
    <property type="protein sequence ID" value="CAK0851198.1"/>
    <property type="molecule type" value="Genomic_DNA"/>
</dbReference>
<gene>
    <name evidence="2" type="ORF">PCOR1329_LOCUS43387</name>
</gene>
<evidence type="ECO:0000256" key="1">
    <source>
        <dbReference type="SAM" id="MobiDB-lite"/>
    </source>
</evidence>
<accession>A0ABN9TY01</accession>
<protein>
    <submittedName>
        <fullName evidence="2">Uncharacterized protein</fullName>
    </submittedName>
</protein>
<feature type="non-terminal residue" evidence="2">
    <location>
        <position position="401"/>
    </location>
</feature>
<evidence type="ECO:0000313" key="3">
    <source>
        <dbReference type="Proteomes" id="UP001189429"/>
    </source>
</evidence>
<proteinExistence type="predicted"/>
<sequence>EYPGNDPQTLEFPAASAATDGPAREWREVVQLCHEEQIADFATRGPRTAARCAKYQVREGGPSLHRDMWRGHRKRTSTDYGVDTHEALSRTFEAMGVSGHLDIFNLASGEIGHRALQLIGRYWDDRSAEQQHNYRKIPLEGAQAFMGGARSPLTVRPELRETVSRELKRMYSIKKNARKLREEQAAAPMAEPAPPKGSRCCGRRLDGLGPAAELQRVPDWRGAPGGPARARSARRRRGHRALRGELLTELVVALNQLDAGSDLVRRQCEGEPSRMQQLCLERLAESCAAMGAPPSDMSTEVAFRELQVSTAYGDCDPVTAAPFARDLVSLPAVGGAPVPLDQLLGKGGPEIVRRFIATKVLSNQDAVEAKRDSGFARPYLDPVLRRREDYLSFIRRMGAAD</sequence>
<organism evidence="2 3">
    <name type="scientific">Prorocentrum cordatum</name>
    <dbReference type="NCBI Taxonomy" id="2364126"/>
    <lineage>
        <taxon>Eukaryota</taxon>
        <taxon>Sar</taxon>
        <taxon>Alveolata</taxon>
        <taxon>Dinophyceae</taxon>
        <taxon>Prorocentrales</taxon>
        <taxon>Prorocentraceae</taxon>
        <taxon>Prorocentrum</taxon>
    </lineage>
</organism>
<name>A0ABN9TY01_9DINO</name>
<keyword evidence="3" id="KW-1185">Reference proteome</keyword>
<evidence type="ECO:0000313" key="2">
    <source>
        <dbReference type="EMBL" id="CAK0851198.1"/>
    </source>
</evidence>
<comment type="caution">
    <text evidence="2">The sequence shown here is derived from an EMBL/GenBank/DDBJ whole genome shotgun (WGS) entry which is preliminary data.</text>
</comment>
<feature type="non-terminal residue" evidence="2">
    <location>
        <position position="1"/>
    </location>
</feature>
<reference evidence="2" key="1">
    <citation type="submission" date="2023-10" db="EMBL/GenBank/DDBJ databases">
        <authorList>
            <person name="Chen Y."/>
            <person name="Shah S."/>
            <person name="Dougan E. K."/>
            <person name="Thang M."/>
            <person name="Chan C."/>
        </authorList>
    </citation>
    <scope>NUCLEOTIDE SEQUENCE [LARGE SCALE GENOMIC DNA]</scope>
</reference>
<feature type="region of interest" description="Disordered" evidence="1">
    <location>
        <begin position="217"/>
        <end position="237"/>
    </location>
</feature>
<dbReference type="Proteomes" id="UP001189429">
    <property type="component" value="Unassembled WGS sequence"/>
</dbReference>